<accession>U5EI18</accession>
<evidence type="ECO:0000313" key="6">
    <source>
        <dbReference type="Proteomes" id="UP000017048"/>
    </source>
</evidence>
<gene>
    <name evidence="5" type="ORF">NCAST_34_00670</name>
</gene>
<evidence type="ECO:0000256" key="1">
    <source>
        <dbReference type="ARBA" id="ARBA00023015"/>
    </source>
</evidence>
<evidence type="ECO:0000256" key="2">
    <source>
        <dbReference type="ARBA" id="ARBA00023125"/>
    </source>
</evidence>
<dbReference type="PANTHER" id="PTHR47894:SF4">
    <property type="entry name" value="HTH-TYPE TRANSCRIPTIONAL REGULATOR GADX"/>
    <property type="match status" value="1"/>
</dbReference>
<name>U5EI18_NOCAS</name>
<dbReference type="InterPro" id="IPR009057">
    <property type="entry name" value="Homeodomain-like_sf"/>
</dbReference>
<comment type="caution">
    <text evidence="5">The sequence shown here is derived from an EMBL/GenBank/DDBJ whole genome shotgun (WGS) entry which is preliminary data.</text>
</comment>
<proteinExistence type="predicted"/>
<dbReference type="AlphaFoldDB" id="U5EI18"/>
<reference evidence="5 6" key="1">
    <citation type="journal article" date="2014" name="BMC Genomics">
        <title>Genome based analysis of type-I polyketide synthase and nonribosomal peptide synthetase gene clusters in seven strains of five representative Nocardia species.</title>
        <authorList>
            <person name="Komaki H."/>
            <person name="Ichikawa N."/>
            <person name="Hosoyama A."/>
            <person name="Takahashi-Nakaguchi A."/>
            <person name="Matsuzawa T."/>
            <person name="Suzuki K."/>
            <person name="Fujita N."/>
            <person name="Gonoi T."/>
        </authorList>
    </citation>
    <scope>NUCLEOTIDE SEQUENCE [LARGE SCALE GENOMIC DNA]</scope>
    <source>
        <strain evidence="5 6">NBRC 15531</strain>
    </source>
</reference>
<dbReference type="RefSeq" id="WP_019045543.1">
    <property type="nucleotide sequence ID" value="NZ_BAFO02000034.1"/>
</dbReference>
<dbReference type="Pfam" id="PF12625">
    <property type="entry name" value="Arabinose_bd"/>
    <property type="match status" value="1"/>
</dbReference>
<keyword evidence="1" id="KW-0805">Transcription regulation</keyword>
<dbReference type="eggNOG" id="COG2207">
    <property type="taxonomic scope" value="Bacteria"/>
</dbReference>
<dbReference type="GeneID" id="91515663"/>
<evidence type="ECO:0000313" key="5">
    <source>
        <dbReference type="EMBL" id="GAD86940.1"/>
    </source>
</evidence>
<evidence type="ECO:0000256" key="3">
    <source>
        <dbReference type="ARBA" id="ARBA00023163"/>
    </source>
</evidence>
<dbReference type="OrthoDB" id="5241536at2"/>
<dbReference type="GO" id="GO:0005829">
    <property type="term" value="C:cytosol"/>
    <property type="evidence" value="ECO:0007669"/>
    <property type="project" value="TreeGrafter"/>
</dbReference>
<dbReference type="GO" id="GO:0000976">
    <property type="term" value="F:transcription cis-regulatory region binding"/>
    <property type="evidence" value="ECO:0007669"/>
    <property type="project" value="TreeGrafter"/>
</dbReference>
<keyword evidence="3" id="KW-0804">Transcription</keyword>
<dbReference type="PROSITE" id="PS01124">
    <property type="entry name" value="HTH_ARAC_FAMILY_2"/>
    <property type="match status" value="1"/>
</dbReference>
<dbReference type="PANTHER" id="PTHR47894">
    <property type="entry name" value="HTH-TYPE TRANSCRIPTIONAL REGULATOR GADX"/>
    <property type="match status" value="1"/>
</dbReference>
<evidence type="ECO:0000259" key="4">
    <source>
        <dbReference type="PROSITE" id="PS01124"/>
    </source>
</evidence>
<feature type="domain" description="HTH araC/xylS-type" evidence="4">
    <location>
        <begin position="235"/>
        <end position="333"/>
    </location>
</feature>
<dbReference type="InterPro" id="IPR032687">
    <property type="entry name" value="AraC-type_N"/>
</dbReference>
<dbReference type="SUPFAM" id="SSF46689">
    <property type="entry name" value="Homeodomain-like"/>
    <property type="match status" value="1"/>
</dbReference>
<dbReference type="GO" id="GO:0003700">
    <property type="term" value="F:DNA-binding transcription factor activity"/>
    <property type="evidence" value="ECO:0007669"/>
    <property type="project" value="InterPro"/>
</dbReference>
<dbReference type="EMBL" id="BAFO02000034">
    <property type="protein sequence ID" value="GAD86940.1"/>
    <property type="molecule type" value="Genomic_DNA"/>
</dbReference>
<keyword evidence="6" id="KW-1185">Reference proteome</keyword>
<dbReference type="InterPro" id="IPR018060">
    <property type="entry name" value="HTH_AraC"/>
</dbReference>
<dbReference type="Gene3D" id="1.10.10.60">
    <property type="entry name" value="Homeodomain-like"/>
    <property type="match status" value="1"/>
</dbReference>
<dbReference type="STRING" id="1824.SAMN05444423_10410"/>
<dbReference type="SMART" id="SM00342">
    <property type="entry name" value="HTH_ARAC"/>
    <property type="match status" value="1"/>
</dbReference>
<organism evidence="5 6">
    <name type="scientific">Nocardia asteroides NBRC 15531</name>
    <dbReference type="NCBI Taxonomy" id="1110697"/>
    <lineage>
        <taxon>Bacteria</taxon>
        <taxon>Bacillati</taxon>
        <taxon>Actinomycetota</taxon>
        <taxon>Actinomycetes</taxon>
        <taxon>Mycobacteriales</taxon>
        <taxon>Nocardiaceae</taxon>
        <taxon>Nocardia</taxon>
    </lineage>
</organism>
<protein>
    <submittedName>
        <fullName evidence="5">AraC family transcriptional regulator</fullName>
    </submittedName>
</protein>
<sequence>MAVIRSAGIRGFRAVVAELGGDAEDLALRTGFPPQALDADDLLVSDRTMGMLLELAALELDCPDLGLRVARLQDVSMLGPLALAMQSSATLGQALESAMAYLFVHSKGMRLTMRDDPYHARGVVALRLDMPLPGYWPVQGTDLTMGFIHRATEKLAGGPYGLRSVELPYRPPASLRRYEEFYGVPVRTGKPAALLRLPTSLRSRPLTTSDEDVRRLALVMLQRRAPDLATPEYTAQVHSTLAQSLGTATLDIAAVAGLLAMHPRTLQRKLADEGTSFNTVLDDVRRGAAKRLLTTTDLPLSQVAAMVGFAEPASLTRSARRWWGRAPSAVRKAAAAGTT</sequence>
<dbReference type="Pfam" id="PF12833">
    <property type="entry name" value="HTH_18"/>
    <property type="match status" value="1"/>
</dbReference>
<dbReference type="Proteomes" id="UP000017048">
    <property type="component" value="Unassembled WGS sequence"/>
</dbReference>
<keyword evidence="2" id="KW-0238">DNA-binding</keyword>